<dbReference type="Proteomes" id="UP000019812">
    <property type="component" value="Unassembled WGS sequence"/>
</dbReference>
<sequence>MDARETEHRRNASDEFELAILKTLHDCEQDAGGPGKSHQAGNGDHAFKQIPFVRQTDTAAQGSVFQEREIERRAKLGNGPCDDEESCPDGDFEQMHQHDQPACKNDVAEPPEEGMRAIRPVL</sequence>
<protein>
    <submittedName>
        <fullName evidence="2">Uncharacterized protein</fullName>
    </submittedName>
</protein>
<feature type="compositionally biased region" description="Acidic residues" evidence="1">
    <location>
        <begin position="81"/>
        <end position="92"/>
    </location>
</feature>
<reference evidence="2 3" key="1">
    <citation type="submission" date="2014-07" db="EMBL/GenBank/DDBJ databases">
        <title>Expanding our view of genomic diversity in Candidatus Accumulibacter clades.</title>
        <authorList>
            <person name="Skennerton C.T."/>
            <person name="Barr J.J."/>
            <person name="Slater F.R."/>
            <person name="Bond P.L."/>
            <person name="Tyson G.W."/>
        </authorList>
    </citation>
    <scope>NUCLEOTIDE SEQUENCE [LARGE SCALE GENOMIC DNA]</scope>
    <source>
        <strain evidence="3">SK-01</strain>
    </source>
</reference>
<evidence type="ECO:0000256" key="1">
    <source>
        <dbReference type="SAM" id="MobiDB-lite"/>
    </source>
</evidence>
<feature type="region of interest" description="Disordered" evidence="1">
    <location>
        <begin position="74"/>
        <end position="122"/>
    </location>
</feature>
<gene>
    <name evidence="2" type="ORF">CAPSK01_004711</name>
</gene>
<organism evidence="2 3">
    <name type="scientific">Candidatus Accumulibacter vicinus</name>
    <dbReference type="NCBI Taxonomy" id="2954382"/>
    <lineage>
        <taxon>Bacteria</taxon>
        <taxon>Pseudomonadati</taxon>
        <taxon>Pseudomonadota</taxon>
        <taxon>Betaproteobacteria</taxon>
        <taxon>Candidatus Accumulibacter</taxon>
    </lineage>
</organism>
<dbReference type="STRING" id="1457154.CAPSK01_004711"/>
<accession>A0A084XTS9</accession>
<evidence type="ECO:0000313" key="2">
    <source>
        <dbReference type="EMBL" id="KFB65873.1"/>
    </source>
</evidence>
<name>A0A084XTS9_9PROT</name>
<comment type="caution">
    <text evidence="2">The sequence shown here is derived from an EMBL/GenBank/DDBJ whole genome shotgun (WGS) entry which is preliminary data.</text>
</comment>
<evidence type="ECO:0000313" key="3">
    <source>
        <dbReference type="Proteomes" id="UP000019812"/>
    </source>
</evidence>
<dbReference type="EMBL" id="JDSS02000053">
    <property type="protein sequence ID" value="KFB65873.1"/>
    <property type="molecule type" value="Genomic_DNA"/>
</dbReference>
<proteinExistence type="predicted"/>
<dbReference type="AlphaFoldDB" id="A0A084XTS9"/>